<protein>
    <submittedName>
        <fullName evidence="3">Sugar transferase</fullName>
    </submittedName>
</protein>
<dbReference type="PANTHER" id="PTHR30576:SF8">
    <property type="entry name" value="UNDECAPRENYL-PHOSPHATE GALACTOSE PHOSPHOTRANSFERASE"/>
    <property type="match status" value="1"/>
</dbReference>
<evidence type="ECO:0000259" key="2">
    <source>
        <dbReference type="Pfam" id="PF02397"/>
    </source>
</evidence>
<reference evidence="3 4" key="1">
    <citation type="submission" date="2019-12" db="EMBL/GenBank/DDBJ databases">
        <title>Halomonas rutogse sp. nov. isolated from two lakes on Tibetan Plateau.</title>
        <authorList>
            <person name="Gao P."/>
        </authorList>
    </citation>
    <scope>NUCLEOTIDE SEQUENCE [LARGE SCALE GENOMIC DNA]</scope>
    <source>
        <strain evidence="3 4">ZH2S</strain>
    </source>
</reference>
<comment type="similarity">
    <text evidence="1">Belongs to the bacterial sugar transferase family.</text>
</comment>
<dbReference type="PANTHER" id="PTHR30576">
    <property type="entry name" value="COLANIC BIOSYNTHESIS UDP-GLUCOSE LIPID CARRIER TRANSFERASE"/>
    <property type="match status" value="1"/>
</dbReference>
<dbReference type="RefSeq" id="WP_160417744.1">
    <property type="nucleotide sequence ID" value="NZ_WTKP01000003.1"/>
</dbReference>
<keyword evidence="3" id="KW-0808">Transferase</keyword>
<dbReference type="AlphaFoldDB" id="A0A7X3KQ43"/>
<feature type="domain" description="Bacterial sugar transferase" evidence="2">
    <location>
        <begin position="3"/>
        <end position="178"/>
    </location>
</feature>
<dbReference type="GO" id="GO:0016780">
    <property type="term" value="F:phosphotransferase activity, for other substituted phosphate groups"/>
    <property type="evidence" value="ECO:0007669"/>
    <property type="project" value="TreeGrafter"/>
</dbReference>
<evidence type="ECO:0000313" key="3">
    <source>
        <dbReference type="EMBL" id="MWJ27523.1"/>
    </source>
</evidence>
<evidence type="ECO:0000313" key="4">
    <source>
        <dbReference type="Proteomes" id="UP000437638"/>
    </source>
</evidence>
<sequence>MFKRQFDFIASLIGLILLSPVLAIMALLVRYKLGAPVLFRQVRPGLHGKPFKMVKFRSMRDAYNAEGKPLPDSERITPFGRFLRSTSLDELPELWNVLKGDMSLVGPRPLLMEYMDYYTEEEMLRHTVRPGITGLAQVTGRNATTWNGRLAYDVQYVKTQTLWLDIKIIFKTICQVIKREGVVVVPSEVYQKLSDERRGDDL</sequence>
<dbReference type="InterPro" id="IPR003362">
    <property type="entry name" value="Bact_transf"/>
</dbReference>
<dbReference type="EMBL" id="WTKP01000003">
    <property type="protein sequence ID" value="MWJ27523.1"/>
    <property type="molecule type" value="Genomic_DNA"/>
</dbReference>
<accession>A0A7X3KQ43</accession>
<keyword evidence="4" id="KW-1185">Reference proteome</keyword>
<gene>
    <name evidence="3" type="ORF">GPM19_04750</name>
</gene>
<proteinExistence type="inferred from homology"/>
<dbReference type="Pfam" id="PF02397">
    <property type="entry name" value="Bac_transf"/>
    <property type="match status" value="1"/>
</dbReference>
<dbReference type="Proteomes" id="UP000437638">
    <property type="component" value="Unassembled WGS sequence"/>
</dbReference>
<organism evidence="3 4">
    <name type="scientific">Vreelandella zhuhanensis</name>
    <dbReference type="NCBI Taxonomy" id="2684210"/>
    <lineage>
        <taxon>Bacteria</taxon>
        <taxon>Pseudomonadati</taxon>
        <taxon>Pseudomonadota</taxon>
        <taxon>Gammaproteobacteria</taxon>
        <taxon>Oceanospirillales</taxon>
        <taxon>Halomonadaceae</taxon>
        <taxon>Vreelandella</taxon>
    </lineage>
</organism>
<name>A0A7X3KQ43_9GAMM</name>
<evidence type="ECO:0000256" key="1">
    <source>
        <dbReference type="ARBA" id="ARBA00006464"/>
    </source>
</evidence>
<comment type="caution">
    <text evidence="3">The sequence shown here is derived from an EMBL/GenBank/DDBJ whole genome shotgun (WGS) entry which is preliminary data.</text>
</comment>